<evidence type="ECO:0000313" key="3">
    <source>
        <dbReference type="EMBL" id="WAR03152.1"/>
    </source>
</evidence>
<dbReference type="Proteomes" id="UP001164746">
    <property type="component" value="Chromosome 4"/>
</dbReference>
<gene>
    <name evidence="3" type="ORF">MAR_009710</name>
</gene>
<organism evidence="3 4">
    <name type="scientific">Mya arenaria</name>
    <name type="common">Soft-shell clam</name>
    <dbReference type="NCBI Taxonomy" id="6604"/>
    <lineage>
        <taxon>Eukaryota</taxon>
        <taxon>Metazoa</taxon>
        <taxon>Spiralia</taxon>
        <taxon>Lophotrochozoa</taxon>
        <taxon>Mollusca</taxon>
        <taxon>Bivalvia</taxon>
        <taxon>Autobranchia</taxon>
        <taxon>Heteroconchia</taxon>
        <taxon>Euheterodonta</taxon>
        <taxon>Imparidentia</taxon>
        <taxon>Neoheterodontei</taxon>
        <taxon>Myida</taxon>
        <taxon>Myoidea</taxon>
        <taxon>Myidae</taxon>
        <taxon>Mya</taxon>
    </lineage>
</organism>
<dbReference type="Pfam" id="PF00857">
    <property type="entry name" value="Isochorismatase"/>
    <property type="match status" value="1"/>
</dbReference>
<evidence type="ECO:0000313" key="4">
    <source>
        <dbReference type="Proteomes" id="UP001164746"/>
    </source>
</evidence>
<evidence type="ECO:0000259" key="2">
    <source>
        <dbReference type="Pfam" id="PF00857"/>
    </source>
</evidence>
<proteinExistence type="inferred from homology"/>
<name>A0ABY7E2J0_MYAAR</name>
<dbReference type="InterPro" id="IPR050993">
    <property type="entry name" value="Isochorismatase_domain"/>
</dbReference>
<dbReference type="InterPro" id="IPR000868">
    <property type="entry name" value="Isochorismatase-like_dom"/>
</dbReference>
<dbReference type="Gene3D" id="3.40.50.850">
    <property type="entry name" value="Isochorismatase-like"/>
    <property type="match status" value="1"/>
</dbReference>
<accession>A0ABY7E2J0</accession>
<dbReference type="InterPro" id="IPR036380">
    <property type="entry name" value="Isochorismatase-like_sf"/>
</dbReference>
<comment type="similarity">
    <text evidence="1">Belongs to the isochorismatase family.</text>
</comment>
<dbReference type="PANTHER" id="PTHR14119:SF3">
    <property type="entry name" value="ISOCHORISMATASE DOMAIN-CONTAINING PROTEIN 2"/>
    <property type="match status" value="1"/>
</dbReference>
<feature type="domain" description="Isochorismatase-like" evidence="2">
    <location>
        <begin position="83"/>
        <end position="230"/>
    </location>
</feature>
<sequence>MSTSDAELMFPEENSNIARPFIHVFPRHQHKRNTLPSWVLDLQQTGSKSRSQCVYVDTVQSLGSPKVDKMAATNIARISTKNSALFLCDMQEKFRKTISYYPQILQVSSRMLQAAQILDIPVIVTEQYPKGLGPTVSELDVSKCPVFPKMKFSMMLPEVEEHLKQYPNVKNILLCGIEGHVCVQSTALDLQQKGFQTNVIVDAVSSRSMVDRMYALQRMKEGGAHLTTSESVILGLVEGSDHPDFRAIQKIIWDSAPDSGLLGKTFNGETPV</sequence>
<reference evidence="3" key="1">
    <citation type="submission" date="2022-11" db="EMBL/GenBank/DDBJ databases">
        <title>Centuries of genome instability and evolution in soft-shell clam transmissible cancer (bioRxiv).</title>
        <authorList>
            <person name="Hart S.F.M."/>
            <person name="Yonemitsu M.A."/>
            <person name="Giersch R.M."/>
            <person name="Beal B.F."/>
            <person name="Arriagada G."/>
            <person name="Davis B.W."/>
            <person name="Ostrander E.A."/>
            <person name="Goff S.P."/>
            <person name="Metzger M.J."/>
        </authorList>
    </citation>
    <scope>NUCLEOTIDE SEQUENCE</scope>
    <source>
        <strain evidence="3">MELC-2E11</strain>
        <tissue evidence="3">Siphon/mantle</tissue>
    </source>
</reference>
<dbReference type="PANTHER" id="PTHR14119">
    <property type="entry name" value="HYDROLASE"/>
    <property type="match status" value="1"/>
</dbReference>
<dbReference type="EMBL" id="CP111015">
    <property type="protein sequence ID" value="WAR03152.1"/>
    <property type="molecule type" value="Genomic_DNA"/>
</dbReference>
<protein>
    <submittedName>
        <fullName evidence="3">ISOC2-like protein</fullName>
    </submittedName>
</protein>
<keyword evidence="4" id="KW-1185">Reference proteome</keyword>
<dbReference type="SUPFAM" id="SSF52499">
    <property type="entry name" value="Isochorismatase-like hydrolases"/>
    <property type="match status" value="1"/>
</dbReference>
<evidence type="ECO:0000256" key="1">
    <source>
        <dbReference type="ARBA" id="ARBA00006336"/>
    </source>
</evidence>
<dbReference type="CDD" id="cd01012">
    <property type="entry name" value="YcaC_related"/>
    <property type="match status" value="1"/>
</dbReference>